<dbReference type="Gene3D" id="3.40.630.30">
    <property type="match status" value="1"/>
</dbReference>
<sequence>MASAGTLKLEPATLEDAPAIAELWFAAFTDPDMRHLFPDTPGFRQWWIKANHDDMINKPFQKYLKVVDTEATDEQGRPRMVAYAKWDLSTLSDRGRRYPPWHEDQPADECEAFFSGVDQNRIRIMGDLKHYYLDMLGTHPDYRKRGAGSMLVQWGCDLADREGAAAYLDASKAGAPLYKKFGFVDHSPPGSESLVASMARK</sequence>
<dbReference type="InterPro" id="IPR000182">
    <property type="entry name" value="GNAT_dom"/>
</dbReference>
<dbReference type="STRING" id="104259.A0A0F7U2E6"/>
<dbReference type="InterPro" id="IPR052523">
    <property type="entry name" value="Trichothecene_AcTrans"/>
</dbReference>
<dbReference type="Pfam" id="PF00583">
    <property type="entry name" value="Acetyltransf_1"/>
    <property type="match status" value="1"/>
</dbReference>
<dbReference type="Proteomes" id="UP000042958">
    <property type="component" value="Unassembled WGS sequence"/>
</dbReference>
<keyword evidence="3" id="KW-1185">Reference proteome</keyword>
<dbReference type="EMBL" id="CDHK01000011">
    <property type="protein sequence ID" value="CEJ61457.1"/>
    <property type="molecule type" value="Genomic_DNA"/>
</dbReference>
<protein>
    <recommendedName>
        <fullName evidence="1">N-acetyltransferase domain-containing protein</fullName>
    </recommendedName>
</protein>
<dbReference type="CDD" id="cd04301">
    <property type="entry name" value="NAT_SF"/>
    <property type="match status" value="1"/>
</dbReference>
<dbReference type="PROSITE" id="PS51186">
    <property type="entry name" value="GNAT"/>
    <property type="match status" value="1"/>
</dbReference>
<dbReference type="OrthoDB" id="269227at2759"/>
<dbReference type="InterPro" id="IPR016181">
    <property type="entry name" value="Acyl_CoA_acyltransferase"/>
</dbReference>
<dbReference type="PANTHER" id="PTHR42791:SF17">
    <property type="entry name" value="ACETYLTRANSFERASE, GNAT FAMILY FAMILY (AFU_ORTHOLOGUE AFUA_8G05690)"/>
    <property type="match status" value="1"/>
</dbReference>
<evidence type="ECO:0000313" key="3">
    <source>
        <dbReference type="Proteomes" id="UP000042958"/>
    </source>
</evidence>
<evidence type="ECO:0000313" key="2">
    <source>
        <dbReference type="EMBL" id="CEJ61457.1"/>
    </source>
</evidence>
<organism evidence="2 3">
    <name type="scientific">Penicillium brasilianum</name>
    <dbReference type="NCBI Taxonomy" id="104259"/>
    <lineage>
        <taxon>Eukaryota</taxon>
        <taxon>Fungi</taxon>
        <taxon>Dikarya</taxon>
        <taxon>Ascomycota</taxon>
        <taxon>Pezizomycotina</taxon>
        <taxon>Eurotiomycetes</taxon>
        <taxon>Eurotiomycetidae</taxon>
        <taxon>Eurotiales</taxon>
        <taxon>Aspergillaceae</taxon>
        <taxon>Penicillium</taxon>
    </lineage>
</organism>
<name>A0A0F7U2E6_PENBI</name>
<accession>A0A0F7U2E6</accession>
<evidence type="ECO:0000259" key="1">
    <source>
        <dbReference type="PROSITE" id="PS51186"/>
    </source>
</evidence>
<dbReference type="GO" id="GO:0016747">
    <property type="term" value="F:acyltransferase activity, transferring groups other than amino-acyl groups"/>
    <property type="evidence" value="ECO:0007669"/>
    <property type="project" value="InterPro"/>
</dbReference>
<dbReference type="SUPFAM" id="SSF55729">
    <property type="entry name" value="Acyl-CoA N-acyltransferases (Nat)"/>
    <property type="match status" value="1"/>
</dbReference>
<feature type="domain" description="N-acetyltransferase" evidence="1">
    <location>
        <begin position="7"/>
        <end position="201"/>
    </location>
</feature>
<proteinExistence type="predicted"/>
<reference evidence="3" key="1">
    <citation type="journal article" date="2015" name="Genome Announc.">
        <title>Draft genome sequence of the fungus Penicillium brasilianum MG11.</title>
        <authorList>
            <person name="Horn F."/>
            <person name="Linde J."/>
            <person name="Mattern D.J."/>
            <person name="Walther G."/>
            <person name="Guthke R."/>
            <person name="Brakhage A.A."/>
            <person name="Valiante V."/>
        </authorList>
    </citation>
    <scope>NUCLEOTIDE SEQUENCE [LARGE SCALE GENOMIC DNA]</scope>
    <source>
        <strain evidence="3">MG11</strain>
    </source>
</reference>
<dbReference type="PANTHER" id="PTHR42791">
    <property type="entry name" value="GNAT FAMILY ACETYLTRANSFERASE"/>
    <property type="match status" value="1"/>
</dbReference>
<gene>
    <name evidence="2" type="ORF">PMG11_09991</name>
</gene>
<dbReference type="AlphaFoldDB" id="A0A0F7U2E6"/>